<dbReference type="Pfam" id="PF00072">
    <property type="entry name" value="Response_reg"/>
    <property type="match status" value="1"/>
</dbReference>
<dbReference type="PROSITE" id="PS50110">
    <property type="entry name" value="RESPONSE_REGULATORY"/>
    <property type="match status" value="1"/>
</dbReference>
<dbReference type="PANTHER" id="PTHR43065">
    <property type="entry name" value="SENSOR HISTIDINE KINASE"/>
    <property type="match status" value="1"/>
</dbReference>
<dbReference type="SMART" id="SM00388">
    <property type="entry name" value="HisKA"/>
    <property type="match status" value="1"/>
</dbReference>
<dbReference type="PROSITE" id="PS50109">
    <property type="entry name" value="HIS_KIN"/>
    <property type="match status" value="1"/>
</dbReference>
<dbReference type="InterPro" id="IPR004358">
    <property type="entry name" value="Sig_transdc_His_kin-like_C"/>
</dbReference>
<keyword evidence="3 4" id="KW-0597">Phosphoprotein</keyword>
<proteinExistence type="predicted"/>
<evidence type="ECO:0000256" key="5">
    <source>
        <dbReference type="SAM" id="Phobius"/>
    </source>
</evidence>
<protein>
    <recommendedName>
        <fullName evidence="2">histidine kinase</fullName>
        <ecNumber evidence="2">2.7.13.3</ecNumber>
    </recommendedName>
</protein>
<dbReference type="EMBL" id="CP036262">
    <property type="protein sequence ID" value="QDS94944.1"/>
    <property type="molecule type" value="Genomic_DNA"/>
</dbReference>
<keyword evidence="5" id="KW-0812">Transmembrane</keyword>
<dbReference type="EC" id="2.7.13.3" evidence="2"/>
<dbReference type="KEGG" id="rml:FF011L_37280"/>
<evidence type="ECO:0000256" key="2">
    <source>
        <dbReference type="ARBA" id="ARBA00012438"/>
    </source>
</evidence>
<evidence type="ECO:0000259" key="6">
    <source>
        <dbReference type="PROSITE" id="PS50109"/>
    </source>
</evidence>
<dbReference type="Gene3D" id="1.10.287.130">
    <property type="match status" value="1"/>
</dbReference>
<dbReference type="InterPro" id="IPR005467">
    <property type="entry name" value="His_kinase_dom"/>
</dbReference>
<dbReference type="SUPFAM" id="SSF52172">
    <property type="entry name" value="CheY-like"/>
    <property type="match status" value="1"/>
</dbReference>
<dbReference type="Gene3D" id="3.30.565.10">
    <property type="entry name" value="Histidine kinase-like ATPase, C-terminal domain"/>
    <property type="match status" value="1"/>
</dbReference>
<dbReference type="SUPFAM" id="SSF47384">
    <property type="entry name" value="Homodimeric domain of signal transducing histidine kinase"/>
    <property type="match status" value="1"/>
</dbReference>
<dbReference type="SUPFAM" id="SSF55785">
    <property type="entry name" value="PYP-like sensor domain (PAS domain)"/>
    <property type="match status" value="1"/>
</dbReference>
<evidence type="ECO:0000256" key="4">
    <source>
        <dbReference type="PROSITE-ProRule" id="PRU00169"/>
    </source>
</evidence>
<name>A0A517MJB8_9BACT</name>
<feature type="modified residue" description="4-aspartylphosphate" evidence="4">
    <location>
        <position position="638"/>
    </location>
</feature>
<dbReference type="InterPro" id="IPR003661">
    <property type="entry name" value="HisK_dim/P_dom"/>
</dbReference>
<dbReference type="SUPFAM" id="SSF55874">
    <property type="entry name" value="ATPase domain of HSP90 chaperone/DNA topoisomerase II/histidine kinase"/>
    <property type="match status" value="1"/>
</dbReference>
<dbReference type="SMART" id="SM00387">
    <property type="entry name" value="HATPase_c"/>
    <property type="match status" value="1"/>
</dbReference>
<evidence type="ECO:0000259" key="7">
    <source>
        <dbReference type="PROSITE" id="PS50110"/>
    </source>
</evidence>
<dbReference type="InterPro" id="IPR036097">
    <property type="entry name" value="HisK_dim/P_sf"/>
</dbReference>
<dbReference type="Gene3D" id="3.30.450.20">
    <property type="entry name" value="PAS domain"/>
    <property type="match status" value="1"/>
</dbReference>
<dbReference type="Proteomes" id="UP000320672">
    <property type="component" value="Chromosome"/>
</dbReference>
<feature type="domain" description="Response regulatory" evidence="7">
    <location>
        <begin position="588"/>
        <end position="704"/>
    </location>
</feature>
<dbReference type="CDD" id="cd00156">
    <property type="entry name" value="REC"/>
    <property type="match status" value="1"/>
</dbReference>
<feature type="transmembrane region" description="Helical" evidence="5">
    <location>
        <begin position="20"/>
        <end position="42"/>
    </location>
</feature>
<comment type="catalytic activity">
    <reaction evidence="1">
        <text>ATP + protein L-histidine = ADP + protein N-phospho-L-histidine.</text>
        <dbReference type="EC" id="2.7.13.3"/>
    </reaction>
</comment>
<evidence type="ECO:0000256" key="1">
    <source>
        <dbReference type="ARBA" id="ARBA00000085"/>
    </source>
</evidence>
<dbReference type="PRINTS" id="PR00344">
    <property type="entry name" value="BCTRLSENSOR"/>
</dbReference>
<dbReference type="InterPro" id="IPR003594">
    <property type="entry name" value="HATPase_dom"/>
</dbReference>
<feature type="transmembrane region" description="Helical" evidence="5">
    <location>
        <begin position="173"/>
        <end position="192"/>
    </location>
</feature>
<dbReference type="SMART" id="SM00448">
    <property type="entry name" value="REC"/>
    <property type="match status" value="1"/>
</dbReference>
<gene>
    <name evidence="8" type="ORF">FF011L_37280</name>
</gene>
<dbReference type="Gene3D" id="3.40.50.2300">
    <property type="match status" value="1"/>
</dbReference>
<dbReference type="GO" id="GO:0000155">
    <property type="term" value="F:phosphorelay sensor kinase activity"/>
    <property type="evidence" value="ECO:0007669"/>
    <property type="project" value="InterPro"/>
</dbReference>
<reference evidence="8 9" key="1">
    <citation type="submission" date="2019-02" db="EMBL/GenBank/DDBJ databases">
        <title>Deep-cultivation of Planctomycetes and their phenomic and genomic characterization uncovers novel biology.</title>
        <authorList>
            <person name="Wiegand S."/>
            <person name="Jogler M."/>
            <person name="Boedeker C."/>
            <person name="Pinto D."/>
            <person name="Vollmers J."/>
            <person name="Rivas-Marin E."/>
            <person name="Kohn T."/>
            <person name="Peeters S.H."/>
            <person name="Heuer A."/>
            <person name="Rast P."/>
            <person name="Oberbeckmann S."/>
            <person name="Bunk B."/>
            <person name="Jeske O."/>
            <person name="Meyerdierks A."/>
            <person name="Storesund J.E."/>
            <person name="Kallscheuer N."/>
            <person name="Luecker S."/>
            <person name="Lage O.M."/>
            <person name="Pohl T."/>
            <person name="Merkel B.J."/>
            <person name="Hornburger P."/>
            <person name="Mueller R.-W."/>
            <person name="Bruemmer F."/>
            <person name="Labrenz M."/>
            <person name="Spormann A.M."/>
            <person name="Op den Camp H."/>
            <person name="Overmann J."/>
            <person name="Amann R."/>
            <person name="Jetten M.S.M."/>
            <person name="Mascher T."/>
            <person name="Medema M.H."/>
            <person name="Devos D.P."/>
            <person name="Kaster A.-K."/>
            <person name="Ovreas L."/>
            <person name="Rohde M."/>
            <person name="Galperin M.Y."/>
            <person name="Jogler C."/>
        </authorList>
    </citation>
    <scope>NUCLEOTIDE SEQUENCE [LARGE SCALE GENOMIC DNA]</scope>
    <source>
        <strain evidence="8 9">FF011L</strain>
    </source>
</reference>
<dbReference type="InterPro" id="IPR035965">
    <property type="entry name" value="PAS-like_dom_sf"/>
</dbReference>
<evidence type="ECO:0000256" key="3">
    <source>
        <dbReference type="ARBA" id="ARBA00022553"/>
    </source>
</evidence>
<dbReference type="PANTHER" id="PTHR43065:SF42">
    <property type="entry name" value="TWO-COMPONENT SENSOR PPRA"/>
    <property type="match status" value="1"/>
</dbReference>
<dbReference type="Pfam" id="PF02518">
    <property type="entry name" value="HATPase_c"/>
    <property type="match status" value="1"/>
</dbReference>
<evidence type="ECO:0000313" key="8">
    <source>
        <dbReference type="EMBL" id="QDS94944.1"/>
    </source>
</evidence>
<keyword evidence="5" id="KW-1133">Transmembrane helix</keyword>
<dbReference type="OrthoDB" id="5287556at2"/>
<keyword evidence="5" id="KW-0472">Membrane</keyword>
<feature type="domain" description="Histidine kinase" evidence="6">
    <location>
        <begin position="351"/>
        <end position="564"/>
    </location>
</feature>
<keyword evidence="9" id="KW-1185">Reference proteome</keyword>
<accession>A0A517MJB8</accession>
<dbReference type="AlphaFoldDB" id="A0A517MJB8"/>
<dbReference type="RefSeq" id="WP_145352879.1">
    <property type="nucleotide sequence ID" value="NZ_CP036262.1"/>
</dbReference>
<organism evidence="8 9">
    <name type="scientific">Roseimaritima multifibrata</name>
    <dbReference type="NCBI Taxonomy" id="1930274"/>
    <lineage>
        <taxon>Bacteria</taxon>
        <taxon>Pseudomonadati</taxon>
        <taxon>Planctomycetota</taxon>
        <taxon>Planctomycetia</taxon>
        <taxon>Pirellulales</taxon>
        <taxon>Pirellulaceae</taxon>
        <taxon>Roseimaritima</taxon>
    </lineage>
</organism>
<dbReference type="InterPro" id="IPR036890">
    <property type="entry name" value="HATPase_C_sf"/>
</dbReference>
<sequence length="709" mass="77513">MGEKRLHNAATSTNIPMAVWPWILCMLVSGAGNASAGMLGSVSVSPNEIHRRGFENGPPIVVNECRQQPEFALTPKANVQATAILDGRHAMPIELGSGPLAGTGDHPEPLQTLCPVVVTLAVGRRRDPLQAGERWLETLRSCLPRWLGLVPVPLSAMASDSTSSDGAASNRTIAYQFLVGVVLLAFGMFFFWRNRSQQKKIQHLAGELLFLNARVESTSRAVHEGILVCGVDGAVLDTDADLARIFGVEVTEVQHANDALQRFVLPYVSEDDAFVCFWETAFADRTLTASQEFYCGMTQGWLSVYTSPIYDDTKTFRGRIWTFDDITKRKHLEEEYLQSQKMSAIGRLAGGVAHDFNNLLQVIGSSLESLSVETRSIHQHDQFSTATSAVLRASDLTKRLLTFARRTTLQTRTVPMKEVVGEVKSLMANMLGANIRFLIEMDPTIGSVEGDASQLEQVLVNLCINARDALTQRTGTIRLIAKNASHETLGATIYLSVIDDGVGIPDELQSRVFEPFFTTKPVGEGTGLGMAIAFGVVQQHKGLMYCHSMIGEGTRIEIFLPRSEVAEPRSESKPLAGETSFWTKTPRRILLVDDDLLVRQSTRLLLSQLGHQVEDVPGGEDALALLAGGESFDVVILDLTMPEMSGHETLEQMKLLYPDLPVILCSGISAEPSAVFADVLVQADAFLGKPYRVEDISRLLTSLTVSQST</sequence>
<evidence type="ECO:0000313" key="9">
    <source>
        <dbReference type="Proteomes" id="UP000320672"/>
    </source>
</evidence>
<dbReference type="InterPro" id="IPR011006">
    <property type="entry name" value="CheY-like_superfamily"/>
</dbReference>
<dbReference type="InterPro" id="IPR001789">
    <property type="entry name" value="Sig_transdc_resp-reg_receiver"/>
</dbReference>